<dbReference type="GO" id="GO:0004721">
    <property type="term" value="F:phosphoprotein phosphatase activity"/>
    <property type="evidence" value="ECO:0007669"/>
    <property type="project" value="TreeGrafter"/>
</dbReference>
<dbReference type="SUPFAM" id="SSF55874">
    <property type="entry name" value="ATPase domain of HSP90 chaperone/DNA topoisomerase II/histidine kinase"/>
    <property type="match status" value="1"/>
</dbReference>
<sequence>MISEYDFEHAPCGYLSFYPDGTICQINQTLLNWIQYRKEEVVGVKKLDAITAKGTSIYFQMFVYPLLKMQGYINELSIDILSSENTSTSCLFNASAIKHEDGSLRQINAILFSISDRKKYEVEILNAKKMAEAAADHKEHTLQAQRRILFILGHDTRAPLYSINMMIRLAAEGKIAQQEIIPFFERMANQLDATLILLADLLSWSDALLNNKKQAESSFLLQDVVREVFELLQGNADAKNIVLKSEVSPLLEMSSNRQVITFIIRNLVNNSIKYTSSGGVTVTVTTGADPGTLSIHVQDTGIGMPPEKLKKYVTGKLTSTAGTNNEKGAGMGMALVNEFLLQLNGSIQAESHEGIGTTTTIKLPCLL</sequence>
<comment type="catalytic activity">
    <reaction evidence="1">
        <text>ATP + protein L-histidine = ADP + protein N-phospho-L-histidine.</text>
        <dbReference type="EC" id="2.7.13.3"/>
    </reaction>
</comment>
<dbReference type="Pfam" id="PF02518">
    <property type="entry name" value="HATPase_c"/>
    <property type="match status" value="1"/>
</dbReference>
<evidence type="ECO:0000256" key="5">
    <source>
        <dbReference type="ARBA" id="ARBA00022777"/>
    </source>
</evidence>
<dbReference type="EC" id="2.7.13.3" evidence="2"/>
<gene>
    <name evidence="8" type="ORF">SAMN05444008_12638</name>
</gene>
<dbReference type="GO" id="GO:0000155">
    <property type="term" value="F:phosphorelay sensor kinase activity"/>
    <property type="evidence" value="ECO:0007669"/>
    <property type="project" value="InterPro"/>
</dbReference>
<dbReference type="InterPro" id="IPR005467">
    <property type="entry name" value="His_kinase_dom"/>
</dbReference>
<dbReference type="InterPro" id="IPR003594">
    <property type="entry name" value="HATPase_dom"/>
</dbReference>
<protein>
    <recommendedName>
        <fullName evidence="2">histidine kinase</fullName>
        <ecNumber evidence="2">2.7.13.3</ecNumber>
    </recommendedName>
</protein>
<keyword evidence="9" id="KW-1185">Reference proteome</keyword>
<keyword evidence="6" id="KW-0902">Two-component regulatory system</keyword>
<organism evidence="8 9">
    <name type="scientific">Cnuella takakiae</name>
    <dbReference type="NCBI Taxonomy" id="1302690"/>
    <lineage>
        <taxon>Bacteria</taxon>
        <taxon>Pseudomonadati</taxon>
        <taxon>Bacteroidota</taxon>
        <taxon>Chitinophagia</taxon>
        <taxon>Chitinophagales</taxon>
        <taxon>Chitinophagaceae</taxon>
        <taxon>Cnuella</taxon>
    </lineage>
</organism>
<dbReference type="STRING" id="1302690.BUE76_05475"/>
<evidence type="ECO:0000313" key="9">
    <source>
        <dbReference type="Proteomes" id="UP000184368"/>
    </source>
</evidence>
<evidence type="ECO:0000256" key="1">
    <source>
        <dbReference type="ARBA" id="ARBA00000085"/>
    </source>
</evidence>
<dbReference type="GO" id="GO:0005886">
    <property type="term" value="C:plasma membrane"/>
    <property type="evidence" value="ECO:0007669"/>
    <property type="project" value="TreeGrafter"/>
</dbReference>
<dbReference type="PANTHER" id="PTHR45453:SF1">
    <property type="entry name" value="PHOSPHATE REGULON SENSOR PROTEIN PHOR"/>
    <property type="match status" value="1"/>
</dbReference>
<dbReference type="Proteomes" id="UP000184368">
    <property type="component" value="Unassembled WGS sequence"/>
</dbReference>
<dbReference type="AlphaFoldDB" id="A0A1M5IYC6"/>
<dbReference type="InterPro" id="IPR035965">
    <property type="entry name" value="PAS-like_dom_sf"/>
</dbReference>
<dbReference type="SUPFAM" id="SSF55785">
    <property type="entry name" value="PYP-like sensor domain (PAS domain)"/>
    <property type="match status" value="1"/>
</dbReference>
<keyword evidence="5 8" id="KW-0418">Kinase</keyword>
<dbReference type="SMART" id="SM00387">
    <property type="entry name" value="HATPase_c"/>
    <property type="match status" value="1"/>
</dbReference>
<dbReference type="PANTHER" id="PTHR45453">
    <property type="entry name" value="PHOSPHATE REGULON SENSOR PROTEIN PHOR"/>
    <property type="match status" value="1"/>
</dbReference>
<reference evidence="8 9" key="1">
    <citation type="submission" date="2016-11" db="EMBL/GenBank/DDBJ databases">
        <authorList>
            <person name="Jaros S."/>
            <person name="Januszkiewicz K."/>
            <person name="Wedrychowicz H."/>
        </authorList>
    </citation>
    <scope>NUCLEOTIDE SEQUENCE [LARGE SCALE GENOMIC DNA]</scope>
    <source>
        <strain evidence="8 9">DSM 26897</strain>
    </source>
</reference>
<dbReference type="Gene3D" id="3.30.565.10">
    <property type="entry name" value="Histidine kinase-like ATPase, C-terminal domain"/>
    <property type="match status" value="1"/>
</dbReference>
<dbReference type="InterPro" id="IPR050351">
    <property type="entry name" value="BphY/WalK/GraS-like"/>
</dbReference>
<proteinExistence type="predicted"/>
<dbReference type="EMBL" id="FQUO01000026">
    <property type="protein sequence ID" value="SHG33368.1"/>
    <property type="molecule type" value="Genomic_DNA"/>
</dbReference>
<evidence type="ECO:0000256" key="3">
    <source>
        <dbReference type="ARBA" id="ARBA00022553"/>
    </source>
</evidence>
<dbReference type="PROSITE" id="PS50109">
    <property type="entry name" value="HIS_KIN"/>
    <property type="match status" value="1"/>
</dbReference>
<evidence type="ECO:0000256" key="2">
    <source>
        <dbReference type="ARBA" id="ARBA00012438"/>
    </source>
</evidence>
<dbReference type="Gene3D" id="1.10.287.130">
    <property type="match status" value="1"/>
</dbReference>
<dbReference type="InterPro" id="IPR036890">
    <property type="entry name" value="HATPase_C_sf"/>
</dbReference>
<evidence type="ECO:0000256" key="6">
    <source>
        <dbReference type="ARBA" id="ARBA00023012"/>
    </source>
</evidence>
<dbReference type="InterPro" id="IPR036097">
    <property type="entry name" value="HisK_dim/P_sf"/>
</dbReference>
<evidence type="ECO:0000256" key="4">
    <source>
        <dbReference type="ARBA" id="ARBA00022679"/>
    </source>
</evidence>
<dbReference type="GO" id="GO:0016036">
    <property type="term" value="P:cellular response to phosphate starvation"/>
    <property type="evidence" value="ECO:0007669"/>
    <property type="project" value="TreeGrafter"/>
</dbReference>
<keyword evidence="3" id="KW-0597">Phosphoprotein</keyword>
<accession>A0A1M5IYC6</accession>
<dbReference type="OrthoDB" id="9810447at2"/>
<dbReference type="SUPFAM" id="SSF47384">
    <property type="entry name" value="Homodimeric domain of signal transducing histidine kinase"/>
    <property type="match status" value="1"/>
</dbReference>
<dbReference type="PRINTS" id="PR00344">
    <property type="entry name" value="BCTRLSENSOR"/>
</dbReference>
<evidence type="ECO:0000313" key="8">
    <source>
        <dbReference type="EMBL" id="SHG33368.1"/>
    </source>
</evidence>
<name>A0A1M5IYC6_9BACT</name>
<dbReference type="InterPro" id="IPR004358">
    <property type="entry name" value="Sig_transdc_His_kin-like_C"/>
</dbReference>
<keyword evidence="4" id="KW-0808">Transferase</keyword>
<dbReference type="Gene3D" id="3.30.450.20">
    <property type="entry name" value="PAS domain"/>
    <property type="match status" value="1"/>
</dbReference>
<evidence type="ECO:0000259" key="7">
    <source>
        <dbReference type="PROSITE" id="PS50109"/>
    </source>
</evidence>
<feature type="domain" description="Histidine kinase" evidence="7">
    <location>
        <begin position="151"/>
        <end position="367"/>
    </location>
</feature>
<dbReference type="RefSeq" id="WP_073048534.1">
    <property type="nucleotide sequence ID" value="NZ_FQUO01000026.1"/>
</dbReference>